<gene>
    <name evidence="1" type="ORF">PPL_02371</name>
</gene>
<proteinExistence type="predicted"/>
<dbReference type="GeneID" id="31357896"/>
<keyword evidence="2" id="KW-1185">Reference proteome</keyword>
<protein>
    <submittedName>
        <fullName evidence="1">Uncharacterized protein</fullName>
    </submittedName>
</protein>
<evidence type="ECO:0000313" key="1">
    <source>
        <dbReference type="EMBL" id="EFA85368.1"/>
    </source>
</evidence>
<dbReference type="EMBL" id="ADBJ01000008">
    <property type="protein sequence ID" value="EFA85368.1"/>
    <property type="molecule type" value="Genomic_DNA"/>
</dbReference>
<organism evidence="1 2">
    <name type="scientific">Heterostelium pallidum (strain ATCC 26659 / Pp 5 / PN500)</name>
    <name type="common">Cellular slime mold</name>
    <name type="synonym">Polysphondylium pallidum</name>
    <dbReference type="NCBI Taxonomy" id="670386"/>
    <lineage>
        <taxon>Eukaryota</taxon>
        <taxon>Amoebozoa</taxon>
        <taxon>Evosea</taxon>
        <taxon>Eumycetozoa</taxon>
        <taxon>Dictyostelia</taxon>
        <taxon>Acytosteliales</taxon>
        <taxon>Acytosteliaceae</taxon>
        <taxon>Heterostelium</taxon>
    </lineage>
</organism>
<dbReference type="InParanoid" id="D3AZI9"/>
<name>D3AZI9_HETP5</name>
<dbReference type="RefSeq" id="XP_020437477.1">
    <property type="nucleotide sequence ID" value="XM_020573360.1"/>
</dbReference>
<dbReference type="Proteomes" id="UP000001396">
    <property type="component" value="Unassembled WGS sequence"/>
</dbReference>
<dbReference type="AlphaFoldDB" id="D3AZI9"/>
<comment type="caution">
    <text evidence="1">The sequence shown here is derived from an EMBL/GenBank/DDBJ whole genome shotgun (WGS) entry which is preliminary data.</text>
</comment>
<evidence type="ECO:0000313" key="2">
    <source>
        <dbReference type="Proteomes" id="UP000001396"/>
    </source>
</evidence>
<sequence length="269" mass="31459">MFSNISKFIQVDNLKLISDYVLALAKMWTRDLTPEARYQIIKILSDMSPNKKKFIVYLAYQFMAKDVDRILGSNNFIKNWLLQSMKNDGISQNFPEILTFGSTGLNLSNKLISFDSLNRTHRIHRNIIFNNFKKQGTDYYFNDTLCEKGRITKIKVWCNQKASPIGNFTFHMLKSLEEEGMKIFEIIVDSVQKKHRSSSKGLAYLGHLEYRLTELEIVNVCWNPIVELIWEHDKSIDLFTKFWHDSNTYKTYVLDPIGPPVIIPEENTK</sequence>
<reference evidence="1 2" key="1">
    <citation type="journal article" date="2011" name="Genome Res.">
        <title>Phylogeny-wide analysis of social amoeba genomes highlights ancient origins for complex intercellular communication.</title>
        <authorList>
            <person name="Heidel A.J."/>
            <person name="Lawal H.M."/>
            <person name="Felder M."/>
            <person name="Schilde C."/>
            <person name="Helps N.R."/>
            <person name="Tunggal B."/>
            <person name="Rivero F."/>
            <person name="John U."/>
            <person name="Schleicher M."/>
            <person name="Eichinger L."/>
            <person name="Platzer M."/>
            <person name="Noegel A.A."/>
            <person name="Schaap P."/>
            <person name="Gloeckner G."/>
        </authorList>
    </citation>
    <scope>NUCLEOTIDE SEQUENCE [LARGE SCALE GENOMIC DNA]</scope>
    <source>
        <strain evidence="2">ATCC 26659 / Pp 5 / PN500</strain>
    </source>
</reference>
<accession>D3AZI9</accession>